<reference evidence="6" key="2">
    <citation type="submission" date="2017-04" db="EMBL/GenBank/DDBJ databases">
        <authorList>
            <person name="Afonso C.L."/>
            <person name="Miller P.J."/>
            <person name="Scott M.A."/>
            <person name="Spackman E."/>
            <person name="Goraichik I."/>
            <person name="Dimitrov K.M."/>
            <person name="Suarez D.L."/>
            <person name="Swayne D.E."/>
        </authorList>
    </citation>
    <scope>NUCLEOTIDE SEQUENCE</scope>
    <source>
        <strain evidence="6">B_009152_10</strain>
    </source>
</reference>
<evidence type="ECO:0000313" key="7">
    <source>
        <dbReference type="EMBL" id="QKL32467.1"/>
    </source>
</evidence>
<dbReference type="AlphaFoldDB" id="A0A1X1L757"/>
<dbReference type="Gene3D" id="3.30.572.10">
    <property type="entry name" value="Thymidylate synthase/dCMP hydroxymethylase domain"/>
    <property type="match status" value="1"/>
</dbReference>
<evidence type="ECO:0000256" key="2">
    <source>
        <dbReference type="ARBA" id="ARBA00022603"/>
    </source>
</evidence>
<evidence type="ECO:0000313" key="6">
    <source>
        <dbReference type="EMBL" id="ORP07439.1"/>
    </source>
</evidence>
<dbReference type="Proteomes" id="UP000193206">
    <property type="component" value="Unassembled WGS sequence"/>
</dbReference>
<dbReference type="EMBL" id="CP047883">
    <property type="protein sequence ID" value="QKL32467.1"/>
    <property type="molecule type" value="Genomic_DNA"/>
</dbReference>
<protein>
    <recommendedName>
        <fullName evidence="1">thymidylate synthase</fullName>
        <ecNumber evidence="1">2.1.1.45</ecNumber>
    </recommendedName>
</protein>
<name>A0A1X1L757_STRMT</name>
<evidence type="ECO:0000256" key="1">
    <source>
        <dbReference type="ARBA" id="ARBA00011947"/>
    </source>
</evidence>
<sequence length="302" mass="35163">MKTKTILTNNLCENNIDSLYVKLCKLLEDNGQHIVSRGMAVKELIGVSIVLTEPKRRFLENSARNLKLYYAIGEFLWYLRGSNDLSEIEYYAPSMAKFSDDGSILQGAYGPKIVPLIDDLIQLLKNDTGTRRAVIPLYSADDLGKESKDIPCTLSLEFLIRNNKLHLITNMRSNDIFLGLPYDIFSFTMLQEYIAYQLGVDLGCYYHYVGSLHVYQRNFKKIEEISQMSPHETAIFNKSDSIFKNFSEIIDLEESIRKNKTFNHNLNLLMDSDFQKIKTELENYRYSREKNVERKTDIYMRY</sequence>
<keyword evidence="2" id="KW-0489">Methyltransferase</keyword>
<dbReference type="InterPro" id="IPR000398">
    <property type="entry name" value="Thymidylate_synthase"/>
</dbReference>
<evidence type="ECO:0000313" key="8">
    <source>
        <dbReference type="Proteomes" id="UP000193206"/>
    </source>
</evidence>
<dbReference type="GO" id="GO:0004799">
    <property type="term" value="F:thymidylate synthase activity"/>
    <property type="evidence" value="ECO:0007669"/>
    <property type="project" value="UniProtKB-EC"/>
</dbReference>
<dbReference type="RefSeq" id="WP_084930089.1">
    <property type="nucleotide sequence ID" value="NZ_CP047883.1"/>
</dbReference>
<dbReference type="GO" id="GO:0006231">
    <property type="term" value="P:dTMP biosynthetic process"/>
    <property type="evidence" value="ECO:0007669"/>
    <property type="project" value="InterPro"/>
</dbReference>
<dbReference type="PRINTS" id="PR00108">
    <property type="entry name" value="THYMDSNTHASE"/>
</dbReference>
<reference evidence="7 9" key="3">
    <citation type="submission" date="2020-01" db="EMBL/GenBank/DDBJ databases">
        <title>Complete genome sequence of the tetracycline resistane Streptococcus mitis isolate S022-V3-A4.</title>
        <authorList>
            <person name="Pinzauti D."/>
            <person name="Iannelli F."/>
            <person name="Pozzi G."/>
            <person name="Santoro F."/>
        </authorList>
    </citation>
    <scope>NUCLEOTIDE SEQUENCE [LARGE SCALE GENOMIC DNA]</scope>
    <source>
        <strain evidence="7 9">S022-V3-A4</strain>
    </source>
</reference>
<dbReference type="Proteomes" id="UP000501099">
    <property type="component" value="Chromosome"/>
</dbReference>
<dbReference type="GO" id="GO:0032259">
    <property type="term" value="P:methylation"/>
    <property type="evidence" value="ECO:0007669"/>
    <property type="project" value="UniProtKB-KW"/>
</dbReference>
<evidence type="ECO:0000313" key="9">
    <source>
        <dbReference type="Proteomes" id="UP000501099"/>
    </source>
</evidence>
<dbReference type="PANTHER" id="PTHR11548">
    <property type="entry name" value="THYMIDYLATE SYNTHASE 1"/>
    <property type="match status" value="1"/>
</dbReference>
<dbReference type="InterPro" id="IPR023451">
    <property type="entry name" value="Thymidate_synth/dCMP_Mease_dom"/>
</dbReference>
<dbReference type="CDD" id="cd00351">
    <property type="entry name" value="TS_Pyrimidine_HMase"/>
    <property type="match status" value="1"/>
</dbReference>
<dbReference type="EC" id="2.1.1.45" evidence="1"/>
<dbReference type="InterPro" id="IPR045097">
    <property type="entry name" value="Thymidate_synth/dCMP_Mease"/>
</dbReference>
<evidence type="ECO:0000259" key="5">
    <source>
        <dbReference type="Pfam" id="PF00303"/>
    </source>
</evidence>
<gene>
    <name evidence="6" type="ORF">B7692_04965</name>
    <name evidence="7" type="ORF">M594_01610</name>
</gene>
<dbReference type="EMBL" id="NCVN01000018">
    <property type="protein sequence ID" value="ORP07439.1"/>
    <property type="molecule type" value="Genomic_DNA"/>
</dbReference>
<accession>A0A1X1L757</accession>
<evidence type="ECO:0000256" key="4">
    <source>
        <dbReference type="ARBA" id="ARBA00022727"/>
    </source>
</evidence>
<dbReference type="InterPro" id="IPR036926">
    <property type="entry name" value="Thymidate_synth/dCMP_Mease_sf"/>
</dbReference>
<dbReference type="PANTHER" id="PTHR11548:SF9">
    <property type="entry name" value="THYMIDYLATE SYNTHASE"/>
    <property type="match status" value="1"/>
</dbReference>
<evidence type="ECO:0000256" key="3">
    <source>
        <dbReference type="ARBA" id="ARBA00022679"/>
    </source>
</evidence>
<dbReference type="GO" id="GO:0005829">
    <property type="term" value="C:cytosol"/>
    <property type="evidence" value="ECO:0007669"/>
    <property type="project" value="TreeGrafter"/>
</dbReference>
<organism evidence="6 8">
    <name type="scientific">Streptococcus mitis</name>
    <dbReference type="NCBI Taxonomy" id="28037"/>
    <lineage>
        <taxon>Bacteria</taxon>
        <taxon>Bacillati</taxon>
        <taxon>Bacillota</taxon>
        <taxon>Bacilli</taxon>
        <taxon>Lactobacillales</taxon>
        <taxon>Streptococcaceae</taxon>
        <taxon>Streptococcus</taxon>
        <taxon>Streptococcus mitis group</taxon>
    </lineage>
</organism>
<reference evidence="6 8" key="1">
    <citation type="journal article" date="2016" name="Eur. J. Clin. Microbiol. Infect. Dis.">
        <title>Whole genome sequencing as a tool for phylogenetic analysis of clinical strains of Mitis group streptococci.</title>
        <authorList>
            <person name="Rasmussen L.H."/>
            <person name="Dargis R."/>
            <person name="Hojholt K."/>
            <person name="Christensen J.J."/>
            <person name="Skovgaard O."/>
            <person name="Justesen U.S."/>
            <person name="Rosenvinge F.S."/>
            <person name="Moser C."/>
            <person name="Lukjancenko O."/>
            <person name="Rasmussen S."/>
            <person name="Nielsen X.C."/>
        </authorList>
    </citation>
    <scope>NUCLEOTIDE SEQUENCE [LARGE SCALE GENOMIC DNA]</scope>
    <source>
        <strain evidence="6 8">B_009152_10</strain>
    </source>
</reference>
<dbReference type="SUPFAM" id="SSF55831">
    <property type="entry name" value="Thymidylate synthase/dCMP hydroxymethylase"/>
    <property type="match status" value="1"/>
</dbReference>
<keyword evidence="3" id="KW-0808">Transferase</keyword>
<proteinExistence type="predicted"/>
<dbReference type="Pfam" id="PF00303">
    <property type="entry name" value="Thymidylat_synt"/>
    <property type="match status" value="1"/>
</dbReference>
<keyword evidence="4" id="KW-0545">Nucleotide biosynthesis</keyword>
<feature type="domain" description="Thymidylate synthase/dCMP hydroxymethylase" evidence="5">
    <location>
        <begin position="20"/>
        <end position="234"/>
    </location>
</feature>